<dbReference type="RefSeq" id="WP_005936531.1">
    <property type="nucleotide sequence ID" value="NZ_ATVK01000003.1"/>
</dbReference>
<reference evidence="2 3" key="1">
    <citation type="submission" date="2012-12" db="EMBL/GenBank/DDBJ databases">
        <title>Whole genome shotgun sequence of Gordonia hirsuta NBRC 16056.</title>
        <authorList>
            <person name="Isaki-Nakamura S."/>
            <person name="Hosoyama A."/>
            <person name="Tsuchikane K."/>
            <person name="Katsumata H."/>
            <person name="Baba S."/>
            <person name="Yamazaki S."/>
            <person name="Fujita N."/>
        </authorList>
    </citation>
    <scope>NUCLEOTIDE SEQUENCE [LARGE SCALE GENOMIC DNA]</scope>
    <source>
        <strain evidence="2 3">NBRC 16056</strain>
    </source>
</reference>
<dbReference type="AlphaFoldDB" id="L7L8M6"/>
<comment type="caution">
    <text evidence="2">The sequence shown here is derived from an EMBL/GenBank/DDBJ whole genome shotgun (WGS) entry which is preliminary data.</text>
</comment>
<dbReference type="eggNOG" id="COG1633">
    <property type="taxonomic scope" value="Bacteria"/>
</dbReference>
<feature type="domain" description="Ferritin-like" evidence="1">
    <location>
        <begin position="12"/>
        <end position="189"/>
    </location>
</feature>
<sequence>MPNTSGAPGAPAVAKLYEIFLAGEYAAVGRLMDDASMAPTTTDRVALLRMMGSEIDHFEVLAEKVTAAGASVDGAIAAHVDVFERYHRVTEPRNWLEVLVKIYIGDGMAGDFVAELVQSLPESAREVLQEVTADSGVFEWARDRVRAAVAADPAVAAPLALWGRRLLGEAVTHMQWVLAEDEDVTDLLFAGTGSITNAAHFFESMAQRHSERMAELSLT</sequence>
<protein>
    <recommendedName>
        <fullName evidence="1">Ferritin-like domain-containing protein</fullName>
    </recommendedName>
</protein>
<dbReference type="InterPro" id="IPR059125">
    <property type="entry name" value="Ferritin_actino"/>
</dbReference>
<dbReference type="InterPro" id="IPR012347">
    <property type="entry name" value="Ferritin-like"/>
</dbReference>
<gene>
    <name evidence="2" type="ORF">GOHSU_05_00270</name>
</gene>
<dbReference type="Gene3D" id="1.20.1260.10">
    <property type="match status" value="1"/>
</dbReference>
<dbReference type="EMBL" id="BANT01000005">
    <property type="protein sequence ID" value="GAC56388.1"/>
    <property type="molecule type" value="Genomic_DNA"/>
</dbReference>
<dbReference type="Pfam" id="PF13794">
    <property type="entry name" value="MiaE_2"/>
    <property type="match status" value="1"/>
</dbReference>
<keyword evidence="3" id="KW-1185">Reference proteome</keyword>
<dbReference type="OrthoDB" id="3728083at2"/>
<evidence type="ECO:0000313" key="3">
    <source>
        <dbReference type="Proteomes" id="UP000053405"/>
    </source>
</evidence>
<dbReference type="STRING" id="1121927.GOHSU_05_00270"/>
<proteinExistence type="predicted"/>
<accession>L7L8M6</accession>
<evidence type="ECO:0000259" key="1">
    <source>
        <dbReference type="Pfam" id="PF13794"/>
    </source>
</evidence>
<dbReference type="Proteomes" id="UP000053405">
    <property type="component" value="Unassembled WGS sequence"/>
</dbReference>
<evidence type="ECO:0000313" key="2">
    <source>
        <dbReference type="EMBL" id="GAC56388.1"/>
    </source>
</evidence>
<organism evidence="2 3">
    <name type="scientific">Gordonia hirsuta DSM 44140 = NBRC 16056</name>
    <dbReference type="NCBI Taxonomy" id="1121927"/>
    <lineage>
        <taxon>Bacteria</taxon>
        <taxon>Bacillati</taxon>
        <taxon>Actinomycetota</taxon>
        <taxon>Actinomycetes</taxon>
        <taxon>Mycobacteriales</taxon>
        <taxon>Gordoniaceae</taxon>
        <taxon>Gordonia</taxon>
    </lineage>
</organism>
<name>L7L8M6_9ACTN</name>